<organism evidence="2 3">
    <name type="scientific">Paracidovorax valerianellae</name>
    <dbReference type="NCBI Taxonomy" id="187868"/>
    <lineage>
        <taxon>Bacteria</taxon>
        <taxon>Pseudomonadati</taxon>
        <taxon>Pseudomonadota</taxon>
        <taxon>Betaproteobacteria</taxon>
        <taxon>Burkholderiales</taxon>
        <taxon>Comamonadaceae</taxon>
        <taxon>Paracidovorax</taxon>
    </lineage>
</organism>
<gene>
    <name evidence="2" type="ORF">SAMN05192589_102141</name>
</gene>
<evidence type="ECO:0000313" key="2">
    <source>
        <dbReference type="EMBL" id="SDC41332.1"/>
    </source>
</evidence>
<dbReference type="Proteomes" id="UP000198781">
    <property type="component" value="Unassembled WGS sequence"/>
</dbReference>
<dbReference type="STRING" id="187868.SAMN05192589_102141"/>
<proteinExistence type="predicted"/>
<protein>
    <recommendedName>
        <fullName evidence="1">Immunity MXAN-0049 protein domain-containing protein</fullName>
    </recommendedName>
</protein>
<reference evidence="2 3" key="1">
    <citation type="submission" date="2016-10" db="EMBL/GenBank/DDBJ databases">
        <authorList>
            <person name="de Groot N.N."/>
        </authorList>
    </citation>
    <scope>NUCLEOTIDE SEQUENCE [LARGE SCALE GENOMIC DNA]</scope>
    <source>
        <strain evidence="2 3">DSM 16619</strain>
    </source>
</reference>
<dbReference type="Pfam" id="PF07791">
    <property type="entry name" value="Imm11"/>
    <property type="match status" value="1"/>
</dbReference>
<dbReference type="RefSeq" id="WP_092740366.1">
    <property type="nucleotide sequence ID" value="NZ_FMZC01000002.1"/>
</dbReference>
<keyword evidence="3" id="KW-1185">Reference proteome</keyword>
<evidence type="ECO:0000313" key="3">
    <source>
        <dbReference type="Proteomes" id="UP000198781"/>
    </source>
</evidence>
<name>A0A1G6LD20_9BURK</name>
<evidence type="ECO:0000259" key="1">
    <source>
        <dbReference type="Pfam" id="PF07791"/>
    </source>
</evidence>
<dbReference type="OrthoDB" id="8652351at2"/>
<dbReference type="AlphaFoldDB" id="A0A1G6LD20"/>
<feature type="domain" description="Immunity MXAN-0049 protein" evidence="1">
    <location>
        <begin position="11"/>
        <end position="214"/>
    </location>
</feature>
<dbReference type="InterPro" id="IPR012433">
    <property type="entry name" value="Imm11"/>
</dbReference>
<sequence length="215" mass="23849">MNSNQNSQKGRFYLLDPDIRGGGPGTDVEISNEEALLTPPRLIIRPVEGGFPTLAETPVLAHERNSKRRPRDLEGGFSGYWLVSERLKRAFESVDAEGFAFVPCHYTLPDGSKGPQHYLCDVVRTIFALDKSNSEFQTRIARDHAANQDVEIITFSGGAKLSFKEELIGNAHVFRMGEKLSSVVCDRTMYEAIRSAGIGVKPSSNGLWWKDAADF</sequence>
<accession>A0A1G6LD20</accession>
<dbReference type="EMBL" id="FMZC01000002">
    <property type="protein sequence ID" value="SDC41332.1"/>
    <property type="molecule type" value="Genomic_DNA"/>
</dbReference>